<dbReference type="AlphaFoldDB" id="A0A506ULJ5"/>
<evidence type="ECO:0000256" key="6">
    <source>
        <dbReference type="SAM" id="Phobius"/>
    </source>
</evidence>
<comment type="subcellular location">
    <subcellularLocation>
        <location evidence="1">Membrane</location>
        <topology evidence="1">Multi-pass membrane protein</topology>
    </subcellularLocation>
</comment>
<evidence type="ECO:0000256" key="1">
    <source>
        <dbReference type="ARBA" id="ARBA00004141"/>
    </source>
</evidence>
<dbReference type="GO" id="GO:0015171">
    <property type="term" value="F:amino acid transmembrane transporter activity"/>
    <property type="evidence" value="ECO:0007669"/>
    <property type="project" value="TreeGrafter"/>
</dbReference>
<feature type="transmembrane region" description="Helical" evidence="6">
    <location>
        <begin position="57"/>
        <end position="80"/>
    </location>
</feature>
<keyword evidence="4 6" id="KW-1133">Transmembrane helix</keyword>
<keyword evidence="8" id="KW-1185">Reference proteome</keyword>
<evidence type="ECO:0000313" key="8">
    <source>
        <dbReference type="Proteomes" id="UP000315037"/>
    </source>
</evidence>
<gene>
    <name evidence="7" type="ORF">E3202_06840</name>
</gene>
<dbReference type="Gene3D" id="1.20.1740.10">
    <property type="entry name" value="Amino acid/polyamine transporter I"/>
    <property type="match status" value="1"/>
</dbReference>
<evidence type="ECO:0000256" key="2">
    <source>
        <dbReference type="ARBA" id="ARBA00022448"/>
    </source>
</evidence>
<dbReference type="InterPro" id="IPR002293">
    <property type="entry name" value="AA/rel_permease1"/>
</dbReference>
<keyword evidence="3 6" id="KW-0812">Transmembrane</keyword>
<evidence type="ECO:0000256" key="3">
    <source>
        <dbReference type="ARBA" id="ARBA00022692"/>
    </source>
</evidence>
<dbReference type="RefSeq" id="WP_165600853.1">
    <property type="nucleotide sequence ID" value="NZ_SORZ01000002.1"/>
</dbReference>
<feature type="transmembrane region" description="Helical" evidence="6">
    <location>
        <begin position="271"/>
        <end position="296"/>
    </location>
</feature>
<comment type="caution">
    <text evidence="7">The sequence shown here is derived from an EMBL/GenBank/DDBJ whole genome shotgun (WGS) entry which is preliminary data.</text>
</comment>
<dbReference type="EMBL" id="SORZ01000002">
    <property type="protein sequence ID" value="TPW34221.1"/>
    <property type="molecule type" value="Genomic_DNA"/>
</dbReference>
<feature type="transmembrane region" description="Helical" evidence="6">
    <location>
        <begin position="29"/>
        <end position="51"/>
    </location>
</feature>
<feature type="transmembrane region" description="Helical" evidence="6">
    <location>
        <begin position="316"/>
        <end position="337"/>
    </location>
</feature>
<feature type="transmembrane region" description="Helical" evidence="6">
    <location>
        <begin position="192"/>
        <end position="212"/>
    </location>
</feature>
<dbReference type="Pfam" id="PF13520">
    <property type="entry name" value="AA_permease_2"/>
    <property type="match status" value="1"/>
</dbReference>
<keyword evidence="2" id="KW-0813">Transport</keyword>
<feature type="transmembrane region" description="Helical" evidence="6">
    <location>
        <begin position="451"/>
        <end position="470"/>
    </location>
</feature>
<feature type="transmembrane region" description="Helical" evidence="6">
    <location>
        <begin position="162"/>
        <end position="180"/>
    </location>
</feature>
<evidence type="ECO:0000313" key="7">
    <source>
        <dbReference type="EMBL" id="TPW34221.1"/>
    </source>
</evidence>
<feature type="transmembrane region" description="Helical" evidence="6">
    <location>
        <begin position="426"/>
        <end position="445"/>
    </location>
</feature>
<dbReference type="PIRSF" id="PIRSF006060">
    <property type="entry name" value="AA_transporter"/>
    <property type="match status" value="1"/>
</dbReference>
<name>A0A506ULJ5_9PROT</name>
<accession>A0A506ULJ5</accession>
<sequence length="487" mass="51209">MLSSIWRLKPSTPSAPGSGAKRVLGPWQLIALGVGTSLGAGLFAITGIAAGQYAGPAVALSFLFAALASAFVALSYAELASMFPNAAGSAYSYAYAGLGEGIAWGIGWCLFIAYLVTLSLVAGSWSSYLTSLLAEWGIVLDPRIVASTGTLVTMPDGSHARAFINLPAIIAIFAMTALHLGGVRESSKVNTLLVGLKVAMVTVFIIACLPHVDLRNYHPYLPENTGQFGQFGWSGILSGASLVFAAYLGFDIVSSAARDTREPRKNLPIGILGTLGVCACIYVTFSAVLVGVVNFRQLAHDASPAATAMNAIHMPVLAQIVKLGILIGFFAVLYGVLFGLSRSIMTMAEDGLIPPVFSRTTRNGAPWAALIGLAITSSMLGAVLSINALGNMVSLGTLLAFIVVCIAVLILRYRRPQAERPFRMPGGPWCIPLLGILSCLAVLSGMDLMTWLRFGVALALGAAIYFLYGIRHSKLACKGSPQPFEPF</sequence>
<dbReference type="PANTHER" id="PTHR43243">
    <property type="entry name" value="INNER MEMBRANE TRANSPORTER YGJI-RELATED"/>
    <property type="match status" value="1"/>
</dbReference>
<proteinExistence type="predicted"/>
<evidence type="ECO:0000256" key="4">
    <source>
        <dbReference type="ARBA" id="ARBA00022989"/>
    </source>
</evidence>
<organism evidence="7 8">
    <name type="scientific">Oecophyllibacter saccharovorans</name>
    <dbReference type="NCBI Taxonomy" id="2558360"/>
    <lineage>
        <taxon>Bacteria</taxon>
        <taxon>Pseudomonadati</taxon>
        <taxon>Pseudomonadota</taxon>
        <taxon>Alphaproteobacteria</taxon>
        <taxon>Acetobacterales</taxon>
        <taxon>Acetobacteraceae</taxon>
        <taxon>Oecophyllibacter</taxon>
    </lineage>
</organism>
<dbReference type="Proteomes" id="UP000315037">
    <property type="component" value="Unassembled WGS sequence"/>
</dbReference>
<dbReference type="GO" id="GO:0016020">
    <property type="term" value="C:membrane"/>
    <property type="evidence" value="ECO:0007669"/>
    <property type="project" value="UniProtKB-SubCell"/>
</dbReference>
<feature type="transmembrane region" description="Helical" evidence="6">
    <location>
        <begin position="232"/>
        <end position="250"/>
    </location>
</feature>
<dbReference type="PANTHER" id="PTHR43243:SF4">
    <property type="entry name" value="CATIONIC AMINO ACID TRANSPORTER 4"/>
    <property type="match status" value="1"/>
</dbReference>
<protein>
    <submittedName>
        <fullName evidence="7">Amino acid permease</fullName>
    </submittedName>
</protein>
<evidence type="ECO:0000256" key="5">
    <source>
        <dbReference type="ARBA" id="ARBA00023136"/>
    </source>
</evidence>
<feature type="transmembrane region" description="Helical" evidence="6">
    <location>
        <begin position="101"/>
        <end position="122"/>
    </location>
</feature>
<keyword evidence="5 6" id="KW-0472">Membrane</keyword>
<reference evidence="7 8" key="1">
    <citation type="submission" date="2019-03" db="EMBL/GenBank/DDBJ databases">
        <title>The complete genome sequence of Neokomagataea sp. Jb2 NBRC113641.</title>
        <authorList>
            <person name="Chua K.-O."/>
            <person name="Chan K.-G."/>
            <person name="See-Too W.-S."/>
        </authorList>
    </citation>
    <scope>NUCLEOTIDE SEQUENCE [LARGE SCALE GENOMIC DNA]</scope>
    <source>
        <strain evidence="7 8">Jb2</strain>
    </source>
</reference>
<feature type="transmembrane region" description="Helical" evidence="6">
    <location>
        <begin position="392"/>
        <end position="414"/>
    </location>
</feature>
<feature type="transmembrane region" description="Helical" evidence="6">
    <location>
        <begin position="367"/>
        <end position="386"/>
    </location>
</feature>